<dbReference type="PANTHER" id="PTHR48100">
    <property type="entry name" value="BROAD-SPECIFICITY PHOSPHATASE YOR283W-RELATED"/>
    <property type="match status" value="1"/>
</dbReference>
<dbReference type="SUPFAM" id="SSF53254">
    <property type="entry name" value="Phosphoglycerate mutase-like"/>
    <property type="match status" value="1"/>
</dbReference>
<gene>
    <name evidence="2" type="ORF">CRENPOLYSF1_50055</name>
</gene>
<dbReference type="OrthoDB" id="9783269at2"/>
<dbReference type="RefSeq" id="WP_087144094.1">
    <property type="nucleotide sequence ID" value="NZ_FUKI01000126.1"/>
</dbReference>
<dbReference type="SMART" id="SM00855">
    <property type="entry name" value="PGAM"/>
    <property type="match status" value="1"/>
</dbReference>
<evidence type="ECO:0000313" key="3">
    <source>
        <dbReference type="Proteomes" id="UP000195667"/>
    </source>
</evidence>
<sequence>MDIYLIRHTQTDTAKGLCYGQSDVELASSFWDDWHRLRAKLPDISADCRVLSSPLQRCMQLAEQFAKPIIQDIRLLEVNFGDWEGVRFDAIEPAVLQHWTDNFVHLPPPNGECFAQLCQRVGEFWQEVVRYDVEQVLVITHAGVIRALLTHILQLPPANAFHFQVDAGSVHKLQYLNDYTYINYINH</sequence>
<keyword evidence="3" id="KW-1185">Reference proteome</keyword>
<dbReference type="Gene3D" id="3.40.50.1240">
    <property type="entry name" value="Phosphoglycerate mutase-like"/>
    <property type="match status" value="1"/>
</dbReference>
<reference evidence="3" key="1">
    <citation type="submission" date="2017-02" db="EMBL/GenBank/DDBJ databases">
        <authorList>
            <person name="Daims H."/>
        </authorList>
    </citation>
    <scope>NUCLEOTIDE SEQUENCE [LARGE SCALE GENOMIC DNA]</scope>
</reference>
<dbReference type="EMBL" id="FUKI01000126">
    <property type="protein sequence ID" value="SJM93990.1"/>
    <property type="molecule type" value="Genomic_DNA"/>
</dbReference>
<dbReference type="EC" id="3.1.3.73" evidence="1"/>
<accession>A0A1R4HDN0</accession>
<dbReference type="NCBIfam" id="TIGR03162">
    <property type="entry name" value="ribazole_cobC"/>
    <property type="match status" value="1"/>
</dbReference>
<evidence type="ECO:0000313" key="2">
    <source>
        <dbReference type="EMBL" id="SJM93990.1"/>
    </source>
</evidence>
<dbReference type="Pfam" id="PF00300">
    <property type="entry name" value="His_Phos_1"/>
    <property type="match status" value="1"/>
</dbReference>
<dbReference type="Proteomes" id="UP000195667">
    <property type="component" value="Unassembled WGS sequence"/>
</dbReference>
<dbReference type="InterPro" id="IPR029033">
    <property type="entry name" value="His_PPase_superfam"/>
</dbReference>
<name>A0A1R4HDN0_9GAMM</name>
<dbReference type="GO" id="GO:0009236">
    <property type="term" value="P:cobalamin biosynthetic process"/>
    <property type="evidence" value="ECO:0007669"/>
    <property type="project" value="UniProtKB-UniRule"/>
</dbReference>
<dbReference type="InterPro" id="IPR050275">
    <property type="entry name" value="PGM_Phosphatase"/>
</dbReference>
<dbReference type="PANTHER" id="PTHR48100:SF1">
    <property type="entry name" value="HISTIDINE PHOSPHATASE FAMILY PROTEIN-RELATED"/>
    <property type="match status" value="1"/>
</dbReference>
<dbReference type="InterPro" id="IPR017578">
    <property type="entry name" value="Ribazole_CobC"/>
</dbReference>
<proteinExistence type="predicted"/>
<dbReference type="GO" id="GO:0005737">
    <property type="term" value="C:cytoplasm"/>
    <property type="evidence" value="ECO:0007669"/>
    <property type="project" value="TreeGrafter"/>
</dbReference>
<organism evidence="2 3">
    <name type="scientific">Crenothrix polyspora</name>
    <dbReference type="NCBI Taxonomy" id="360316"/>
    <lineage>
        <taxon>Bacteria</taxon>
        <taxon>Pseudomonadati</taxon>
        <taxon>Pseudomonadota</taxon>
        <taxon>Gammaproteobacteria</taxon>
        <taxon>Methylococcales</taxon>
        <taxon>Crenotrichaceae</taxon>
        <taxon>Crenothrix</taxon>
    </lineage>
</organism>
<dbReference type="InterPro" id="IPR013078">
    <property type="entry name" value="His_Pase_superF_clade-1"/>
</dbReference>
<dbReference type="AlphaFoldDB" id="A0A1R4HDN0"/>
<evidence type="ECO:0000256" key="1">
    <source>
        <dbReference type="NCBIfam" id="TIGR03162"/>
    </source>
</evidence>
<dbReference type="GO" id="GO:0043755">
    <property type="term" value="F:alpha-ribazole phosphatase activity"/>
    <property type="evidence" value="ECO:0007669"/>
    <property type="project" value="UniProtKB-UniRule"/>
</dbReference>
<dbReference type="CDD" id="cd07067">
    <property type="entry name" value="HP_PGM_like"/>
    <property type="match status" value="1"/>
</dbReference>
<protein>
    <recommendedName>
        <fullName evidence="1">Alpha-ribazole phosphatase</fullName>
        <ecNumber evidence="1">3.1.3.73</ecNumber>
    </recommendedName>
</protein>